<evidence type="ECO:0000313" key="5">
    <source>
        <dbReference type="Proteomes" id="UP000654367"/>
    </source>
</evidence>
<comment type="caution">
    <text evidence="4">The sequence shown here is derived from an EMBL/GenBank/DDBJ whole genome shotgun (WGS) entry which is preliminary data.</text>
</comment>
<dbReference type="SUPFAM" id="SSF52540">
    <property type="entry name" value="P-loop containing nucleoside triphosphate hydrolases"/>
    <property type="match status" value="1"/>
</dbReference>
<evidence type="ECO:0000259" key="3">
    <source>
        <dbReference type="Pfam" id="PF00005"/>
    </source>
</evidence>
<dbReference type="InterPro" id="IPR039421">
    <property type="entry name" value="Type_1_exporter"/>
</dbReference>
<keyword evidence="2" id="KW-0067">ATP-binding</keyword>
<feature type="domain" description="ABC transporter" evidence="3">
    <location>
        <begin position="1"/>
        <end position="123"/>
    </location>
</feature>
<keyword evidence="1" id="KW-0547">Nucleotide-binding</keyword>
<dbReference type="Proteomes" id="UP000654367">
    <property type="component" value="Unassembled WGS sequence"/>
</dbReference>
<proteinExistence type="predicted"/>
<evidence type="ECO:0000256" key="2">
    <source>
        <dbReference type="ARBA" id="ARBA00022840"/>
    </source>
</evidence>
<sequence>MKIMLGLMPPTSGKILFDGKDITQLGLKNYRKVISAELQNDTLFAGSVLDNITFFDTSPNLLKVEKVASYAAIHGEIECMTMGYNSLVGDMGSCLSGGQLQRVLLARALYREPSILFMDEATSHLDKGNESRISEQVARLNMTRVCIAHRQETLSKADTIYELSNGVLSTVGDRVVNI</sequence>
<accession>A0ABQ2Q753</accession>
<dbReference type="Pfam" id="PF00005">
    <property type="entry name" value="ABC_tran"/>
    <property type="match status" value="1"/>
</dbReference>
<dbReference type="PROSITE" id="PS00211">
    <property type="entry name" value="ABC_TRANSPORTER_1"/>
    <property type="match status" value="1"/>
</dbReference>
<reference evidence="5" key="1">
    <citation type="journal article" date="2019" name="Int. J. Syst. Evol. Microbiol.">
        <title>The Global Catalogue of Microorganisms (GCM) 10K type strain sequencing project: providing services to taxonomists for standard genome sequencing and annotation.</title>
        <authorList>
            <consortium name="The Broad Institute Genomics Platform"/>
            <consortium name="The Broad Institute Genome Sequencing Center for Infectious Disease"/>
            <person name="Wu L."/>
            <person name="Ma J."/>
        </authorList>
    </citation>
    <scope>NUCLEOTIDE SEQUENCE [LARGE SCALE GENOMIC DNA]</scope>
    <source>
        <strain evidence="5">JCM 32304</strain>
    </source>
</reference>
<dbReference type="PANTHER" id="PTHR24221:SF606">
    <property type="entry name" value="COLICIN V SECRETION-PROCESSING ATP-BINDING PROTEIN"/>
    <property type="match status" value="1"/>
</dbReference>
<dbReference type="InterPro" id="IPR017871">
    <property type="entry name" value="ABC_transporter-like_CS"/>
</dbReference>
<dbReference type="InterPro" id="IPR027417">
    <property type="entry name" value="P-loop_NTPase"/>
</dbReference>
<name>A0ABQ2Q753_9GAMM</name>
<evidence type="ECO:0000313" key="4">
    <source>
        <dbReference type="EMBL" id="GGP58337.1"/>
    </source>
</evidence>
<protein>
    <recommendedName>
        <fullName evidence="3">ABC transporter domain-containing protein</fullName>
    </recommendedName>
</protein>
<evidence type="ECO:0000256" key="1">
    <source>
        <dbReference type="ARBA" id="ARBA00022741"/>
    </source>
</evidence>
<organism evidence="4 5">
    <name type="scientific">Shewanella saliphila</name>
    <dbReference type="NCBI Taxonomy" id="2282698"/>
    <lineage>
        <taxon>Bacteria</taxon>
        <taxon>Pseudomonadati</taxon>
        <taxon>Pseudomonadota</taxon>
        <taxon>Gammaproteobacteria</taxon>
        <taxon>Alteromonadales</taxon>
        <taxon>Shewanellaceae</taxon>
        <taxon>Shewanella</taxon>
    </lineage>
</organism>
<keyword evidence="5" id="KW-1185">Reference proteome</keyword>
<gene>
    <name evidence="4" type="ORF">GCM10009409_25330</name>
</gene>
<dbReference type="Gene3D" id="3.40.50.300">
    <property type="entry name" value="P-loop containing nucleotide triphosphate hydrolases"/>
    <property type="match status" value="1"/>
</dbReference>
<dbReference type="InterPro" id="IPR003439">
    <property type="entry name" value="ABC_transporter-like_ATP-bd"/>
</dbReference>
<dbReference type="PANTHER" id="PTHR24221">
    <property type="entry name" value="ATP-BINDING CASSETTE SUB-FAMILY B"/>
    <property type="match status" value="1"/>
</dbReference>
<dbReference type="EMBL" id="BMQV01000026">
    <property type="protein sequence ID" value="GGP58337.1"/>
    <property type="molecule type" value="Genomic_DNA"/>
</dbReference>